<protein>
    <recommendedName>
        <fullName evidence="2">YcxB-like C-terminal domain-containing protein</fullName>
    </recommendedName>
</protein>
<gene>
    <name evidence="3" type="ORF">C4S77_02690</name>
</gene>
<feature type="domain" description="YcxB-like C-terminal" evidence="2">
    <location>
        <begin position="93"/>
        <end position="152"/>
    </location>
</feature>
<dbReference type="Proteomes" id="UP000238042">
    <property type="component" value="Unassembled WGS sequence"/>
</dbReference>
<evidence type="ECO:0000259" key="2">
    <source>
        <dbReference type="Pfam" id="PF14317"/>
    </source>
</evidence>
<sequence length="159" mass="18899">MEIEAQVSSEQYLKVIMEFFFKKPIFIFFEIIGILLLGCYILGWNLENTVSTPIYYLVFSLFFIFVNPFIFYIYSKIQISKMPEITEKIIYYFGNENISLTGKNFDSLILWEDIKKIIENSNGFILIQKNKILNFIPKSALNNNYDKFKNLLIEKGFRF</sequence>
<dbReference type="Pfam" id="PF14317">
    <property type="entry name" value="YcxB"/>
    <property type="match status" value="1"/>
</dbReference>
<reference evidence="3 4" key="1">
    <citation type="submission" date="2018-02" db="EMBL/GenBank/DDBJ databases">
        <title>Genome sequences of Apibacter spp., gut symbionts of Asian honey bees.</title>
        <authorList>
            <person name="Kwong W.K."/>
            <person name="Steele M.I."/>
            <person name="Moran N.A."/>
        </authorList>
    </citation>
    <scope>NUCLEOTIDE SEQUENCE [LARGE SCALE GENOMIC DNA]</scope>
    <source>
        <strain evidence="4">wkB301</strain>
    </source>
</reference>
<keyword evidence="1" id="KW-0472">Membrane</keyword>
<keyword evidence="1" id="KW-1133">Transmembrane helix</keyword>
<dbReference type="RefSeq" id="WP_105245906.1">
    <property type="nucleotide sequence ID" value="NZ_PSZM01000003.1"/>
</dbReference>
<feature type="transmembrane region" description="Helical" evidence="1">
    <location>
        <begin position="55"/>
        <end position="74"/>
    </location>
</feature>
<accession>A0A2S8AFS7</accession>
<dbReference type="AlphaFoldDB" id="A0A2S8AFS7"/>
<keyword evidence="4" id="KW-1185">Reference proteome</keyword>
<dbReference type="InterPro" id="IPR025588">
    <property type="entry name" value="YcxB-like_C"/>
</dbReference>
<evidence type="ECO:0000313" key="4">
    <source>
        <dbReference type="Proteomes" id="UP000238042"/>
    </source>
</evidence>
<proteinExistence type="predicted"/>
<dbReference type="EMBL" id="PSZM01000003">
    <property type="protein sequence ID" value="PQL94907.1"/>
    <property type="molecule type" value="Genomic_DNA"/>
</dbReference>
<name>A0A2S8AFS7_9FLAO</name>
<keyword evidence="1" id="KW-0812">Transmembrane</keyword>
<evidence type="ECO:0000313" key="3">
    <source>
        <dbReference type="EMBL" id="PQL94907.1"/>
    </source>
</evidence>
<dbReference type="OrthoDB" id="10003945at2"/>
<comment type="caution">
    <text evidence="3">The sequence shown here is derived from an EMBL/GenBank/DDBJ whole genome shotgun (WGS) entry which is preliminary data.</text>
</comment>
<organism evidence="3 4">
    <name type="scientific">Apibacter adventoris</name>
    <dbReference type="NCBI Taxonomy" id="1679466"/>
    <lineage>
        <taxon>Bacteria</taxon>
        <taxon>Pseudomonadati</taxon>
        <taxon>Bacteroidota</taxon>
        <taxon>Flavobacteriia</taxon>
        <taxon>Flavobacteriales</taxon>
        <taxon>Weeksellaceae</taxon>
        <taxon>Apibacter</taxon>
    </lineage>
</organism>
<evidence type="ECO:0000256" key="1">
    <source>
        <dbReference type="SAM" id="Phobius"/>
    </source>
</evidence>
<feature type="transmembrane region" description="Helical" evidence="1">
    <location>
        <begin position="25"/>
        <end position="43"/>
    </location>
</feature>